<dbReference type="AlphaFoldDB" id="A0A917TN35"/>
<feature type="domain" description="NAD-dependent epimerase/dehydratase" evidence="2">
    <location>
        <begin position="3"/>
        <end position="224"/>
    </location>
</feature>
<reference evidence="4" key="2">
    <citation type="submission" date="2020-09" db="EMBL/GenBank/DDBJ databases">
        <authorList>
            <person name="Sun Q."/>
            <person name="Zhou Y."/>
        </authorList>
    </citation>
    <scope>NUCLEOTIDE SEQUENCE</scope>
    <source>
        <strain evidence="4">CGMCC 1.6333</strain>
    </source>
</reference>
<organism evidence="4 5">
    <name type="scientific">Paraliobacillus quinghaiensis</name>
    <dbReference type="NCBI Taxonomy" id="470815"/>
    <lineage>
        <taxon>Bacteria</taxon>
        <taxon>Bacillati</taxon>
        <taxon>Bacillota</taxon>
        <taxon>Bacilli</taxon>
        <taxon>Bacillales</taxon>
        <taxon>Bacillaceae</taxon>
        <taxon>Paraliobacillus</taxon>
    </lineage>
</organism>
<gene>
    <name evidence="4" type="primary">yfhF</name>
    <name evidence="4" type="ORF">GCM10011351_14930</name>
</gene>
<dbReference type="PANTHER" id="PTHR11092">
    <property type="entry name" value="SUGAR NUCLEOTIDE EPIMERASE RELATED"/>
    <property type="match status" value="1"/>
</dbReference>
<evidence type="ECO:0000313" key="5">
    <source>
        <dbReference type="Proteomes" id="UP000618460"/>
    </source>
</evidence>
<proteinExistence type="inferred from homology"/>
<dbReference type="OrthoDB" id="9801773at2"/>
<dbReference type="EMBL" id="BMLG01000006">
    <property type="protein sequence ID" value="GGM29814.1"/>
    <property type="molecule type" value="Genomic_DNA"/>
</dbReference>
<dbReference type="InterPro" id="IPR036291">
    <property type="entry name" value="NAD(P)-bd_dom_sf"/>
</dbReference>
<keyword evidence="5" id="KW-1185">Reference proteome</keyword>
<dbReference type="Proteomes" id="UP000618460">
    <property type="component" value="Unassembled WGS sequence"/>
</dbReference>
<comment type="similarity">
    <text evidence="1">Belongs to the NAD(P)-dependent epimerase/dehydratase family. SDR39U1 subfamily.</text>
</comment>
<comment type="caution">
    <text evidence="4">The sequence shown here is derived from an EMBL/GenBank/DDBJ whole genome shotgun (WGS) entry which is preliminary data.</text>
</comment>
<dbReference type="Gene3D" id="3.40.50.720">
    <property type="entry name" value="NAD(P)-binding Rossmann-like Domain"/>
    <property type="match status" value="1"/>
</dbReference>
<feature type="domain" description="DUF1731" evidence="3">
    <location>
        <begin position="251"/>
        <end position="297"/>
    </location>
</feature>
<dbReference type="Pfam" id="PF01370">
    <property type="entry name" value="Epimerase"/>
    <property type="match status" value="1"/>
</dbReference>
<name>A0A917TN35_9BACI</name>
<reference evidence="4" key="1">
    <citation type="journal article" date="2014" name="Int. J. Syst. Evol. Microbiol.">
        <title>Complete genome sequence of Corynebacterium casei LMG S-19264T (=DSM 44701T), isolated from a smear-ripened cheese.</title>
        <authorList>
            <consortium name="US DOE Joint Genome Institute (JGI-PGF)"/>
            <person name="Walter F."/>
            <person name="Albersmeier A."/>
            <person name="Kalinowski J."/>
            <person name="Ruckert C."/>
        </authorList>
    </citation>
    <scope>NUCLEOTIDE SEQUENCE</scope>
    <source>
        <strain evidence="4">CGMCC 1.6333</strain>
    </source>
</reference>
<dbReference type="InterPro" id="IPR010099">
    <property type="entry name" value="SDR39U1"/>
</dbReference>
<dbReference type="InterPro" id="IPR013549">
    <property type="entry name" value="DUF1731"/>
</dbReference>
<evidence type="ECO:0000259" key="3">
    <source>
        <dbReference type="Pfam" id="PF08338"/>
    </source>
</evidence>
<dbReference type="PANTHER" id="PTHR11092:SF0">
    <property type="entry name" value="EPIMERASE FAMILY PROTEIN SDR39U1"/>
    <property type="match status" value="1"/>
</dbReference>
<evidence type="ECO:0000256" key="1">
    <source>
        <dbReference type="ARBA" id="ARBA00009353"/>
    </source>
</evidence>
<dbReference type="SUPFAM" id="SSF51735">
    <property type="entry name" value="NAD(P)-binding Rossmann-fold domains"/>
    <property type="match status" value="1"/>
</dbReference>
<evidence type="ECO:0000313" key="4">
    <source>
        <dbReference type="EMBL" id="GGM29814.1"/>
    </source>
</evidence>
<dbReference type="RefSeq" id="WP_117154248.1">
    <property type="nucleotide sequence ID" value="NZ_BMLG01000006.1"/>
</dbReference>
<dbReference type="NCBIfam" id="TIGR01777">
    <property type="entry name" value="yfcH"/>
    <property type="match status" value="1"/>
</dbReference>
<dbReference type="Pfam" id="PF08338">
    <property type="entry name" value="DUF1731"/>
    <property type="match status" value="1"/>
</dbReference>
<evidence type="ECO:0000259" key="2">
    <source>
        <dbReference type="Pfam" id="PF01370"/>
    </source>
</evidence>
<accession>A0A917TN35</accession>
<dbReference type="InterPro" id="IPR001509">
    <property type="entry name" value="Epimerase_deHydtase"/>
</dbReference>
<sequence length="304" mass="33978">MNIAITGGTGFIGKNVTELLVAEGHHVYILTRSPEKHQGTEYIHYVGWLSDRFKPEQALVDCDAIINLAGESLFGYWTTEKKERIISSRIKVTNRVIDLIKAMKKKPEVLINASAVGYYGTSTTEMFTEETTENGNDFLAKVTKQWEDTAKQASELGVRVVYARLGIVLGNEGTLPLMALPYKLFVGGKIGSGEQWISWVHVKDVAHIILFAIENSKINGPLNITAPKPVQQKVFSKHLAKKLRRPDWLPVPTFFLRTLLGEMSILVVNGQAVLPKKIEAHGYHHNYPDIEQALTAIYVPKSQK</sequence>
<protein>
    <submittedName>
        <fullName evidence="4">Epimerase family protein YfhF</fullName>
    </submittedName>
</protein>